<feature type="transmembrane region" description="Helical" evidence="7">
    <location>
        <begin position="82"/>
        <end position="103"/>
    </location>
</feature>
<keyword evidence="3 7" id="KW-0812">Transmembrane</keyword>
<dbReference type="PANTHER" id="PTHR42718:SF9">
    <property type="entry name" value="MAJOR FACILITATOR SUPERFAMILY MULTIDRUG TRANSPORTER MFSC"/>
    <property type="match status" value="1"/>
</dbReference>
<keyword evidence="6" id="KW-0046">Antibiotic resistance</keyword>
<gene>
    <name evidence="9" type="ORF">EST54_14590</name>
</gene>
<keyword evidence="4 7" id="KW-1133">Transmembrane helix</keyword>
<dbReference type="Pfam" id="PF07690">
    <property type="entry name" value="MFS_1"/>
    <property type="match status" value="1"/>
</dbReference>
<evidence type="ECO:0000256" key="6">
    <source>
        <dbReference type="ARBA" id="ARBA00023251"/>
    </source>
</evidence>
<feature type="transmembrane region" description="Helical" evidence="7">
    <location>
        <begin position="15"/>
        <end position="38"/>
    </location>
</feature>
<evidence type="ECO:0000313" key="10">
    <source>
        <dbReference type="Proteomes" id="UP000289482"/>
    </source>
</evidence>
<evidence type="ECO:0000256" key="5">
    <source>
        <dbReference type="ARBA" id="ARBA00023136"/>
    </source>
</evidence>
<feature type="transmembrane region" description="Helical" evidence="7">
    <location>
        <begin position="236"/>
        <end position="257"/>
    </location>
</feature>
<dbReference type="InterPro" id="IPR011701">
    <property type="entry name" value="MFS"/>
</dbReference>
<evidence type="ECO:0000313" key="9">
    <source>
        <dbReference type="EMBL" id="RXS66617.1"/>
    </source>
</evidence>
<feature type="transmembrane region" description="Helical" evidence="7">
    <location>
        <begin position="203"/>
        <end position="224"/>
    </location>
</feature>
<evidence type="ECO:0000256" key="4">
    <source>
        <dbReference type="ARBA" id="ARBA00022989"/>
    </source>
</evidence>
<dbReference type="PROSITE" id="PS50850">
    <property type="entry name" value="MFS"/>
    <property type="match status" value="1"/>
</dbReference>
<dbReference type="InterPro" id="IPR020846">
    <property type="entry name" value="MFS_dom"/>
</dbReference>
<dbReference type="Gene3D" id="1.20.1250.20">
    <property type="entry name" value="MFS general substrate transporter like domains"/>
    <property type="match status" value="1"/>
</dbReference>
<dbReference type="GO" id="GO:0046677">
    <property type="term" value="P:response to antibiotic"/>
    <property type="evidence" value="ECO:0007669"/>
    <property type="project" value="UniProtKB-KW"/>
</dbReference>
<evidence type="ECO:0000256" key="1">
    <source>
        <dbReference type="ARBA" id="ARBA00004651"/>
    </source>
</evidence>
<feature type="transmembrane region" description="Helical" evidence="7">
    <location>
        <begin position="145"/>
        <end position="166"/>
    </location>
</feature>
<feature type="transmembrane region" description="Helical" evidence="7">
    <location>
        <begin position="445"/>
        <end position="463"/>
    </location>
</feature>
<evidence type="ECO:0000256" key="2">
    <source>
        <dbReference type="ARBA" id="ARBA00022448"/>
    </source>
</evidence>
<evidence type="ECO:0000256" key="7">
    <source>
        <dbReference type="SAM" id="Phobius"/>
    </source>
</evidence>
<feature type="domain" description="Major facilitator superfamily (MFS) profile" evidence="8">
    <location>
        <begin position="16"/>
        <end position="467"/>
    </location>
</feature>
<feature type="transmembrane region" description="Helical" evidence="7">
    <location>
        <begin position="362"/>
        <end position="385"/>
    </location>
</feature>
<protein>
    <submittedName>
        <fullName evidence="9">MFS transporter</fullName>
    </submittedName>
</protein>
<dbReference type="PANTHER" id="PTHR42718">
    <property type="entry name" value="MAJOR FACILITATOR SUPERFAMILY MULTIDRUG TRANSPORTER MFSC"/>
    <property type="match status" value="1"/>
</dbReference>
<reference evidence="9 10" key="1">
    <citation type="submission" date="2019-01" db="EMBL/GenBank/DDBJ databases">
        <title>Draft genome sequences of the type strain Streptomyces sioyaensis DSM 40032 and its novel strain, TM32, a thermotolerant antibiotics-producing actinobacterium.</title>
        <authorList>
            <person name="Nakaew N."/>
            <person name="Lumyong S."/>
            <person name="Sloan W.T."/>
            <person name="Sungthong R."/>
        </authorList>
    </citation>
    <scope>NUCLEOTIDE SEQUENCE [LARGE SCALE GENOMIC DNA]</scope>
    <source>
        <strain evidence="9 10">DSM 40032</strain>
    </source>
</reference>
<dbReference type="EMBL" id="SDIF01000034">
    <property type="protein sequence ID" value="RXS66617.1"/>
    <property type="molecule type" value="Genomic_DNA"/>
</dbReference>
<evidence type="ECO:0000256" key="3">
    <source>
        <dbReference type="ARBA" id="ARBA00022692"/>
    </source>
</evidence>
<organism evidence="9 10">
    <name type="scientific">Streptomyces sioyaensis</name>
    <dbReference type="NCBI Taxonomy" id="67364"/>
    <lineage>
        <taxon>Bacteria</taxon>
        <taxon>Bacillati</taxon>
        <taxon>Actinomycetota</taxon>
        <taxon>Actinomycetes</taxon>
        <taxon>Kitasatosporales</taxon>
        <taxon>Streptomycetaceae</taxon>
        <taxon>Streptomyces</taxon>
    </lineage>
</organism>
<dbReference type="SUPFAM" id="SSF103473">
    <property type="entry name" value="MFS general substrate transporter"/>
    <property type="match status" value="1"/>
</dbReference>
<dbReference type="InterPro" id="IPR036259">
    <property type="entry name" value="MFS_trans_sf"/>
</dbReference>
<name>A0A4Q1QTZ1_9ACTN</name>
<feature type="transmembrane region" description="Helical" evidence="7">
    <location>
        <begin position="115"/>
        <end position="133"/>
    </location>
</feature>
<evidence type="ECO:0000259" key="8">
    <source>
        <dbReference type="PROSITE" id="PS50850"/>
    </source>
</evidence>
<feature type="transmembrane region" description="Helical" evidence="7">
    <location>
        <begin position="302"/>
        <end position="327"/>
    </location>
</feature>
<keyword evidence="5 7" id="KW-0472">Membrane</keyword>
<dbReference type="GO" id="GO:0005886">
    <property type="term" value="C:plasma membrane"/>
    <property type="evidence" value="ECO:0007669"/>
    <property type="project" value="UniProtKB-SubCell"/>
</dbReference>
<proteinExistence type="predicted"/>
<dbReference type="Gene3D" id="1.20.1720.10">
    <property type="entry name" value="Multidrug resistance protein D"/>
    <property type="match status" value="1"/>
</dbReference>
<feature type="transmembrane region" description="Helical" evidence="7">
    <location>
        <begin position="339"/>
        <end position="356"/>
    </location>
</feature>
<dbReference type="CDD" id="cd17321">
    <property type="entry name" value="MFS_MMR_MDR_like"/>
    <property type="match status" value="1"/>
</dbReference>
<feature type="transmembrane region" description="Helical" evidence="7">
    <location>
        <begin position="50"/>
        <end position="70"/>
    </location>
</feature>
<sequence length="476" mass="49288">MVSPGTDPSLTRKRYVLAAMGCTGGMVLLDVTVVAVALDPVARGLELNTSAMHRVVLVYALSLAALVPVGGMATRKFGLLPVFRSGVVLFAVASGGCALAPAVGPAASLLLGARAVQGAGAALMLPVATTVITDVYEEHERGRALATYAGVAQLFFVLGPLAGALLTRFFGWPSVFLINIPLAGAVLWAIAKARLSDQAPGEPLRVLQPFLMTPALVVLVFALYQSGIWGLDARTVPALASGVLLLALSVRVILRAAHPLLDLGLLRNHTYAAAVAVTFLVQAAQLPVLVHGAVYLRQALHLTVLGSGVALLPFVAALAVGTFASGFLLERFQAIRVPVLWGVAVATLGTAAWAAVLPWGAYLWQVPGMIVAGLGMGMPIPALSAEMMSAVTVDERADASVLRQTLRQLGGAFGFAAAGALVLSANDRESNAAGIIKASATLHGFVFASIVLAATFALAAAKLPRKRPLFRNRVRA</sequence>
<feature type="transmembrane region" description="Helical" evidence="7">
    <location>
        <begin position="406"/>
        <end position="425"/>
    </location>
</feature>
<comment type="subcellular location">
    <subcellularLocation>
        <location evidence="1">Cell membrane</location>
        <topology evidence="1">Multi-pass membrane protein</topology>
    </subcellularLocation>
</comment>
<dbReference type="GO" id="GO:0022857">
    <property type="term" value="F:transmembrane transporter activity"/>
    <property type="evidence" value="ECO:0007669"/>
    <property type="project" value="InterPro"/>
</dbReference>
<comment type="caution">
    <text evidence="9">The sequence shown here is derived from an EMBL/GenBank/DDBJ whole genome shotgun (WGS) entry which is preliminary data.</text>
</comment>
<feature type="transmembrane region" description="Helical" evidence="7">
    <location>
        <begin position="172"/>
        <end position="191"/>
    </location>
</feature>
<dbReference type="AlphaFoldDB" id="A0A4Q1QTZ1"/>
<keyword evidence="2" id="KW-0813">Transport</keyword>
<accession>A0A4Q1QTZ1</accession>
<dbReference type="Proteomes" id="UP000289482">
    <property type="component" value="Unassembled WGS sequence"/>
</dbReference>
<feature type="transmembrane region" description="Helical" evidence="7">
    <location>
        <begin position="269"/>
        <end position="290"/>
    </location>
</feature>
<keyword evidence="10" id="KW-1185">Reference proteome</keyword>